<proteinExistence type="predicted"/>
<evidence type="ECO:0000256" key="1">
    <source>
        <dbReference type="SAM" id="MobiDB-lite"/>
    </source>
</evidence>
<dbReference type="AlphaFoldDB" id="A0A8H8A100"/>
<name>A0A8H8A100_9FUNG</name>
<gene>
    <name evidence="2" type="ORF">BJ554DRAFT_2700</name>
</gene>
<feature type="region of interest" description="Disordered" evidence="1">
    <location>
        <begin position="34"/>
        <end position="261"/>
    </location>
</feature>
<feature type="compositionally biased region" description="Basic and acidic residues" evidence="1">
    <location>
        <begin position="177"/>
        <end position="194"/>
    </location>
</feature>
<dbReference type="EMBL" id="JAEFCI010001376">
    <property type="protein sequence ID" value="KAG5462945.1"/>
    <property type="molecule type" value="Genomic_DNA"/>
</dbReference>
<evidence type="ECO:0000313" key="3">
    <source>
        <dbReference type="Proteomes" id="UP000673691"/>
    </source>
</evidence>
<keyword evidence="3" id="KW-1185">Reference proteome</keyword>
<feature type="compositionally biased region" description="Low complexity" evidence="1">
    <location>
        <begin position="146"/>
        <end position="155"/>
    </location>
</feature>
<accession>A0A8H8A100</accession>
<feature type="compositionally biased region" description="Low complexity" evidence="1">
    <location>
        <begin position="67"/>
        <end position="80"/>
    </location>
</feature>
<evidence type="ECO:0000313" key="2">
    <source>
        <dbReference type="EMBL" id="KAG5462945.1"/>
    </source>
</evidence>
<sequence length="342" mass="35606">MLGAHHPAPGTLTAKEALRHQFLRDVPADIGLVPSSSAAAGSRRDLRAADGSPAQSFAKHASHVALQPQHGDQAAAAPADDGSRMPAVAPPPGIRANQEDASGNQHAAGPHQAKPPQQHRQKAPTVNLVRQAGGAAAAAGGGEAGQGAPPAAAKAADADRQQQNPLARPPPAQIPPRRAEKEQAAEGPEAEHLAQGKAAKRKKPERKPAVVKRAAPQLSQHGADHAPQAQQAKGTVGQLRGDGMGVVGRSNPAAAASKDPRKLPSLQASQHNYVASHQPEHNFSTRGQNFPALANAQQQQQAAAAMMLMMQVCSFVRKLPEPVRRTEVPCTYLTRANPSPTR</sequence>
<protein>
    <submittedName>
        <fullName evidence="2">Uncharacterized protein</fullName>
    </submittedName>
</protein>
<comment type="caution">
    <text evidence="2">The sequence shown here is derived from an EMBL/GenBank/DDBJ whole genome shotgun (WGS) entry which is preliminary data.</text>
</comment>
<reference evidence="2 3" key="1">
    <citation type="journal article" name="Sci. Rep.">
        <title>Genome-scale phylogenetic analyses confirm Olpidium as the closest living zoosporic fungus to the non-flagellated, terrestrial fungi.</title>
        <authorList>
            <person name="Chang Y."/>
            <person name="Rochon D."/>
            <person name="Sekimoto S."/>
            <person name="Wang Y."/>
            <person name="Chovatia M."/>
            <person name="Sandor L."/>
            <person name="Salamov A."/>
            <person name="Grigoriev I.V."/>
            <person name="Stajich J.E."/>
            <person name="Spatafora J.W."/>
        </authorList>
    </citation>
    <scope>NUCLEOTIDE SEQUENCE [LARGE SCALE GENOMIC DNA]</scope>
    <source>
        <strain evidence="2">S191</strain>
    </source>
</reference>
<organism evidence="2 3">
    <name type="scientific">Olpidium bornovanus</name>
    <dbReference type="NCBI Taxonomy" id="278681"/>
    <lineage>
        <taxon>Eukaryota</taxon>
        <taxon>Fungi</taxon>
        <taxon>Fungi incertae sedis</taxon>
        <taxon>Olpidiomycota</taxon>
        <taxon>Olpidiomycotina</taxon>
        <taxon>Olpidiomycetes</taxon>
        <taxon>Olpidiales</taxon>
        <taxon>Olpidiaceae</taxon>
        <taxon>Olpidium</taxon>
    </lineage>
</organism>
<dbReference type="Proteomes" id="UP000673691">
    <property type="component" value="Unassembled WGS sequence"/>
</dbReference>